<organism evidence="1 2">
    <name type="scientific">Paenibacillus pini JCM 16418</name>
    <dbReference type="NCBI Taxonomy" id="1236976"/>
    <lineage>
        <taxon>Bacteria</taxon>
        <taxon>Bacillati</taxon>
        <taxon>Bacillota</taxon>
        <taxon>Bacilli</taxon>
        <taxon>Bacillales</taxon>
        <taxon>Paenibacillaceae</taxon>
        <taxon>Paenibacillus</taxon>
    </lineage>
</organism>
<evidence type="ECO:0000313" key="2">
    <source>
        <dbReference type="Proteomes" id="UP000019364"/>
    </source>
</evidence>
<proteinExistence type="predicted"/>
<accession>W7YN04</accession>
<sequence length="126" mass="14032">MILVKLAIRSSSSPWLEYNKRPDVTSISADACAWVDKYGLACVAIAVVCIAIDDHTSVTTVNVAIQESILLFNMNMSGSLRNLEILYKYMRLAALVFSSKTSMYRHRKIPSVCLGRDKVQIKNMTG</sequence>
<evidence type="ECO:0000313" key="1">
    <source>
        <dbReference type="EMBL" id="GAF09008.1"/>
    </source>
</evidence>
<keyword evidence="2" id="KW-1185">Reference proteome</keyword>
<name>W7YN04_9BACL</name>
<dbReference type="AlphaFoldDB" id="W7YN04"/>
<dbReference type="Proteomes" id="UP000019364">
    <property type="component" value="Unassembled WGS sequence"/>
</dbReference>
<reference evidence="1 2" key="1">
    <citation type="journal article" date="2014" name="Genome Announc.">
        <title>Draft Genome Sequence of Paenibacillus pini JCM 16418T, Isolated from the Rhizosphere of Pine Tree.</title>
        <authorList>
            <person name="Yuki M."/>
            <person name="Oshima K."/>
            <person name="Suda W."/>
            <person name="Oshida Y."/>
            <person name="Kitamura K."/>
            <person name="Iida Y."/>
            <person name="Hattori M."/>
            <person name="Ohkuma M."/>
        </authorList>
    </citation>
    <scope>NUCLEOTIDE SEQUENCE [LARGE SCALE GENOMIC DNA]</scope>
    <source>
        <strain evidence="1 2">JCM 16418</strain>
    </source>
</reference>
<dbReference type="STRING" id="1236976.JCM16418_3122"/>
<gene>
    <name evidence="1" type="ORF">JCM16418_3122</name>
</gene>
<protein>
    <submittedName>
        <fullName evidence="1">Uncharacterized protein</fullName>
    </submittedName>
</protein>
<comment type="caution">
    <text evidence="1">The sequence shown here is derived from an EMBL/GenBank/DDBJ whole genome shotgun (WGS) entry which is preliminary data.</text>
</comment>
<dbReference type="EMBL" id="BAVZ01000009">
    <property type="protein sequence ID" value="GAF09008.1"/>
    <property type="molecule type" value="Genomic_DNA"/>
</dbReference>